<protein>
    <submittedName>
        <fullName evidence="1">Uncharacterized protein</fullName>
    </submittedName>
</protein>
<comment type="caution">
    <text evidence="1">The sequence shown here is derived from an EMBL/GenBank/DDBJ whole genome shotgun (WGS) entry which is preliminary data.</text>
</comment>
<dbReference type="Proteomes" id="UP000289200">
    <property type="component" value="Unassembled WGS sequence"/>
</dbReference>
<dbReference type="AlphaFoldDB" id="A0A447CVQ7"/>
<organism evidence="1 2">
    <name type="scientific">Rhodoplanes serenus</name>
    <dbReference type="NCBI Taxonomy" id="200615"/>
    <lineage>
        <taxon>Bacteria</taxon>
        <taxon>Pseudomonadati</taxon>
        <taxon>Pseudomonadota</taxon>
        <taxon>Alphaproteobacteria</taxon>
        <taxon>Hyphomicrobiales</taxon>
        <taxon>Nitrobacteraceae</taxon>
        <taxon>Rhodoplanes</taxon>
    </lineage>
</organism>
<reference evidence="2" key="1">
    <citation type="submission" date="2018-10" db="EMBL/GenBank/DDBJ databases">
        <authorList>
            <person name="Peiro R."/>
            <person name="Begona"/>
            <person name="Cbmso G."/>
            <person name="Lopez M."/>
            <person name="Gonzalez S."/>
            <person name="Sacristan E."/>
            <person name="Castillo E."/>
        </authorList>
    </citation>
    <scope>NUCLEOTIDE SEQUENCE [LARGE SCALE GENOMIC DNA]</scope>
</reference>
<evidence type="ECO:0000313" key="1">
    <source>
        <dbReference type="EMBL" id="VCU09432.1"/>
    </source>
</evidence>
<dbReference type="OrthoDB" id="7959971at2"/>
<evidence type="ECO:0000313" key="2">
    <source>
        <dbReference type="Proteomes" id="UP000289200"/>
    </source>
</evidence>
<proteinExistence type="predicted"/>
<accession>A0A447CVQ7</accession>
<keyword evidence="2" id="KW-1185">Reference proteome</keyword>
<dbReference type="EMBL" id="UWOC01000159">
    <property type="protein sequence ID" value="VCU09432.1"/>
    <property type="molecule type" value="Genomic_DNA"/>
</dbReference>
<gene>
    <name evidence="1" type="ORF">RHODGE_RHODGE_03115</name>
</gene>
<dbReference type="RefSeq" id="WP_129609740.1">
    <property type="nucleotide sequence ID" value="NZ_UWOC01000159.1"/>
</dbReference>
<name>A0A447CVQ7_9BRAD</name>
<sequence>MNEAALHDRLAAAYNLIGAALRGGRPDFIRLTDELAVLFDPKGPFNTPTGNLALPPEIGRAVVDIRQVMERFRDASAESGEDAVREIWAVLSRPTVVATLKDREAFKPG</sequence>